<dbReference type="InterPro" id="IPR006260">
    <property type="entry name" value="TonB/TolA_C"/>
</dbReference>
<evidence type="ECO:0000313" key="12">
    <source>
        <dbReference type="EMBL" id="MBG8555152.1"/>
    </source>
</evidence>
<protein>
    <submittedName>
        <fullName evidence="12">Energy transducer TonB</fullName>
    </submittedName>
</protein>
<dbReference type="PANTHER" id="PTHR33446">
    <property type="entry name" value="PROTEIN TONB-RELATED"/>
    <property type="match status" value="1"/>
</dbReference>
<dbReference type="SUPFAM" id="SSF74653">
    <property type="entry name" value="TolA/TonB C-terminal domain"/>
    <property type="match status" value="1"/>
</dbReference>
<keyword evidence="9" id="KW-0472">Membrane</keyword>
<evidence type="ECO:0000256" key="2">
    <source>
        <dbReference type="ARBA" id="ARBA00006555"/>
    </source>
</evidence>
<evidence type="ECO:0000256" key="7">
    <source>
        <dbReference type="ARBA" id="ARBA00022927"/>
    </source>
</evidence>
<keyword evidence="3" id="KW-0813">Transport</keyword>
<evidence type="ECO:0000259" key="11">
    <source>
        <dbReference type="PROSITE" id="PS52015"/>
    </source>
</evidence>
<dbReference type="RefSeq" id="WP_196956176.1">
    <property type="nucleotide sequence ID" value="NZ_JADWYK010000011.1"/>
</dbReference>
<dbReference type="Gene3D" id="3.30.1150.10">
    <property type="match status" value="1"/>
</dbReference>
<name>A0ABS0L718_9BACT</name>
<comment type="similarity">
    <text evidence="2">Belongs to the TonB family.</text>
</comment>
<keyword evidence="6" id="KW-0812">Transmembrane</keyword>
<feature type="domain" description="TonB C-terminal" evidence="11">
    <location>
        <begin position="183"/>
        <end position="273"/>
    </location>
</feature>
<dbReference type="InterPro" id="IPR051045">
    <property type="entry name" value="TonB-dependent_transducer"/>
</dbReference>
<keyword evidence="7" id="KW-0653">Protein transport</keyword>
<feature type="region of interest" description="Disordered" evidence="10">
    <location>
        <begin position="114"/>
        <end position="140"/>
    </location>
</feature>
<dbReference type="InterPro" id="IPR037682">
    <property type="entry name" value="TonB_C"/>
</dbReference>
<evidence type="ECO:0000256" key="3">
    <source>
        <dbReference type="ARBA" id="ARBA00022448"/>
    </source>
</evidence>
<evidence type="ECO:0000256" key="4">
    <source>
        <dbReference type="ARBA" id="ARBA00022475"/>
    </source>
</evidence>
<sequence>MLDLPILNVQLRACHEDWQQMTPTEQGRHCANCNREVFDFTNATQADLEAARATSPDGRLCGRFRVGQLAAPPKLRPRLRRFLVSLVLVCGLGLSAREAVAQVRKKVHSAVINSKASTNHKTNSTSSTSRRTSEDDFPESPISSELILLGGIGSESSSVFEQDSTNYNAVFTYAEQMPQFREGGHQGALQFLQQHLRWPPNTSMLDAEGRVFVNFIVGTDGKLREFKVLKGLHPLLDAEALRVVQLLNGHYEPGRQSGRAVEVYYTIPVTFQR</sequence>
<evidence type="ECO:0000256" key="1">
    <source>
        <dbReference type="ARBA" id="ARBA00004383"/>
    </source>
</evidence>
<evidence type="ECO:0000256" key="9">
    <source>
        <dbReference type="ARBA" id="ARBA00023136"/>
    </source>
</evidence>
<dbReference type="NCBIfam" id="TIGR01352">
    <property type="entry name" value="tonB_Cterm"/>
    <property type="match status" value="1"/>
</dbReference>
<reference evidence="12 13" key="1">
    <citation type="submission" date="2020-11" db="EMBL/GenBank/DDBJ databases">
        <title>Hymenobacter sp.</title>
        <authorList>
            <person name="Kim M.K."/>
        </authorList>
    </citation>
    <scope>NUCLEOTIDE SEQUENCE [LARGE SCALE GENOMIC DNA]</scope>
    <source>
        <strain evidence="12 13">BT594</strain>
    </source>
</reference>
<organism evidence="12 13">
    <name type="scientific">Hymenobacter guriensis</name>
    <dbReference type="NCBI Taxonomy" id="2793065"/>
    <lineage>
        <taxon>Bacteria</taxon>
        <taxon>Pseudomonadati</taxon>
        <taxon>Bacteroidota</taxon>
        <taxon>Cytophagia</taxon>
        <taxon>Cytophagales</taxon>
        <taxon>Hymenobacteraceae</taxon>
        <taxon>Hymenobacter</taxon>
    </lineage>
</organism>
<dbReference type="PANTHER" id="PTHR33446:SF2">
    <property type="entry name" value="PROTEIN TONB"/>
    <property type="match status" value="1"/>
</dbReference>
<comment type="caution">
    <text evidence="12">The sequence shown here is derived from an EMBL/GenBank/DDBJ whole genome shotgun (WGS) entry which is preliminary data.</text>
</comment>
<accession>A0ABS0L718</accession>
<gene>
    <name evidence="12" type="ORF">I5L79_16485</name>
</gene>
<dbReference type="Proteomes" id="UP000601099">
    <property type="component" value="Unassembled WGS sequence"/>
</dbReference>
<evidence type="ECO:0000256" key="8">
    <source>
        <dbReference type="ARBA" id="ARBA00022989"/>
    </source>
</evidence>
<feature type="compositionally biased region" description="Low complexity" evidence="10">
    <location>
        <begin position="114"/>
        <end position="130"/>
    </location>
</feature>
<evidence type="ECO:0000313" key="13">
    <source>
        <dbReference type="Proteomes" id="UP000601099"/>
    </source>
</evidence>
<comment type="subcellular location">
    <subcellularLocation>
        <location evidence="1">Cell inner membrane</location>
        <topology evidence="1">Single-pass membrane protein</topology>
        <orientation evidence="1">Periplasmic side</orientation>
    </subcellularLocation>
</comment>
<dbReference type="EMBL" id="JADWYK010000011">
    <property type="protein sequence ID" value="MBG8555152.1"/>
    <property type="molecule type" value="Genomic_DNA"/>
</dbReference>
<evidence type="ECO:0000256" key="5">
    <source>
        <dbReference type="ARBA" id="ARBA00022519"/>
    </source>
</evidence>
<keyword evidence="13" id="KW-1185">Reference proteome</keyword>
<evidence type="ECO:0000256" key="10">
    <source>
        <dbReference type="SAM" id="MobiDB-lite"/>
    </source>
</evidence>
<proteinExistence type="inferred from homology"/>
<dbReference type="PROSITE" id="PS52015">
    <property type="entry name" value="TONB_CTD"/>
    <property type="match status" value="1"/>
</dbReference>
<keyword evidence="4" id="KW-1003">Cell membrane</keyword>
<keyword evidence="5" id="KW-0997">Cell inner membrane</keyword>
<keyword evidence="8" id="KW-1133">Transmembrane helix</keyword>
<dbReference type="Pfam" id="PF03544">
    <property type="entry name" value="TonB_C"/>
    <property type="match status" value="1"/>
</dbReference>
<evidence type="ECO:0000256" key="6">
    <source>
        <dbReference type="ARBA" id="ARBA00022692"/>
    </source>
</evidence>